<evidence type="ECO:0000256" key="2">
    <source>
        <dbReference type="ARBA" id="ARBA00022448"/>
    </source>
</evidence>
<feature type="region of interest" description="Disordered" evidence="9">
    <location>
        <begin position="1053"/>
        <end position="1150"/>
    </location>
</feature>
<dbReference type="Pfam" id="PF07885">
    <property type="entry name" value="Ion_trans_2"/>
    <property type="match status" value="2"/>
</dbReference>
<evidence type="ECO:0000256" key="1">
    <source>
        <dbReference type="ARBA" id="ARBA00004141"/>
    </source>
</evidence>
<evidence type="ECO:0000256" key="8">
    <source>
        <dbReference type="RuleBase" id="RU003857"/>
    </source>
</evidence>
<dbReference type="InterPro" id="IPR013099">
    <property type="entry name" value="K_chnl_dom"/>
</dbReference>
<comment type="caution">
    <text evidence="13">The sequence shown here is derived from an EMBL/GenBank/DDBJ whole genome shotgun (WGS) entry which is preliminary data.</text>
</comment>
<evidence type="ECO:0000256" key="11">
    <source>
        <dbReference type="SAM" id="SignalP"/>
    </source>
</evidence>
<feature type="transmembrane region" description="Helical" evidence="10">
    <location>
        <begin position="777"/>
        <end position="796"/>
    </location>
</feature>
<dbReference type="PANTHER" id="PTHR11003:SF342">
    <property type="entry name" value="OUTWARD-RECTIFIER POTASSIUM CHANNEL TOK1"/>
    <property type="match status" value="1"/>
</dbReference>
<feature type="compositionally biased region" description="Polar residues" evidence="9">
    <location>
        <begin position="31"/>
        <end position="48"/>
    </location>
</feature>
<dbReference type="GO" id="GO:0015271">
    <property type="term" value="F:outward rectifier potassium channel activity"/>
    <property type="evidence" value="ECO:0007669"/>
    <property type="project" value="TreeGrafter"/>
</dbReference>
<dbReference type="InParanoid" id="A0A401GYW3"/>
<dbReference type="AlphaFoldDB" id="A0A401GYW3"/>
<dbReference type="OrthoDB" id="297496at2759"/>
<feature type="compositionally biased region" description="Acidic residues" evidence="9">
    <location>
        <begin position="81"/>
        <end position="91"/>
    </location>
</feature>
<feature type="chain" id="PRO_5019199371" description="Potassium channel domain-containing protein" evidence="11">
    <location>
        <begin position="18"/>
        <end position="1200"/>
    </location>
</feature>
<feature type="domain" description="Potassium channel" evidence="12">
    <location>
        <begin position="760"/>
        <end position="830"/>
    </location>
</feature>
<feature type="compositionally biased region" description="Low complexity" evidence="9">
    <location>
        <begin position="1069"/>
        <end position="1081"/>
    </location>
</feature>
<dbReference type="InterPro" id="IPR003280">
    <property type="entry name" value="2pore_dom_K_chnl"/>
</dbReference>
<name>A0A401GYW3_9APHY</name>
<feature type="compositionally biased region" description="Basic residues" evidence="9">
    <location>
        <begin position="1057"/>
        <end position="1068"/>
    </location>
</feature>
<keyword evidence="6 10" id="KW-0472">Membrane</keyword>
<feature type="compositionally biased region" description="Basic and acidic residues" evidence="9">
    <location>
        <begin position="17"/>
        <end position="30"/>
    </location>
</feature>
<feature type="region of interest" description="Disordered" evidence="9">
    <location>
        <begin position="1176"/>
        <end position="1200"/>
    </location>
</feature>
<evidence type="ECO:0000256" key="5">
    <source>
        <dbReference type="ARBA" id="ARBA00023065"/>
    </source>
</evidence>
<feature type="transmembrane region" description="Helical" evidence="10">
    <location>
        <begin position="750"/>
        <end position="771"/>
    </location>
</feature>
<dbReference type="GeneID" id="38784274"/>
<keyword evidence="4 10" id="KW-1133">Transmembrane helix</keyword>
<dbReference type="STRING" id="139825.A0A401GYW3"/>
<feature type="signal peptide" evidence="11">
    <location>
        <begin position="1"/>
        <end position="17"/>
    </location>
</feature>
<keyword evidence="14" id="KW-1185">Reference proteome</keyword>
<evidence type="ECO:0000256" key="4">
    <source>
        <dbReference type="ARBA" id="ARBA00022989"/>
    </source>
</evidence>
<feature type="region of interest" description="Disordered" evidence="9">
    <location>
        <begin position="677"/>
        <end position="696"/>
    </location>
</feature>
<feature type="transmembrane region" description="Helical" evidence="10">
    <location>
        <begin position="370"/>
        <end position="391"/>
    </location>
</feature>
<organism evidence="13 14">
    <name type="scientific">Sparassis crispa</name>
    <dbReference type="NCBI Taxonomy" id="139825"/>
    <lineage>
        <taxon>Eukaryota</taxon>
        <taxon>Fungi</taxon>
        <taxon>Dikarya</taxon>
        <taxon>Basidiomycota</taxon>
        <taxon>Agaricomycotina</taxon>
        <taxon>Agaricomycetes</taxon>
        <taxon>Polyporales</taxon>
        <taxon>Sparassidaceae</taxon>
        <taxon>Sparassis</taxon>
    </lineage>
</organism>
<feature type="compositionally biased region" description="Acidic residues" evidence="9">
    <location>
        <begin position="609"/>
        <end position="622"/>
    </location>
</feature>
<dbReference type="GO" id="GO:0005886">
    <property type="term" value="C:plasma membrane"/>
    <property type="evidence" value="ECO:0007669"/>
    <property type="project" value="TreeGrafter"/>
</dbReference>
<sequence>MGLMVLTALAQLFSFHSRPDSRQRDPEKAESSTAPKVNISSPVPNVTQPVIDVHRPVQIQEPPEIINPDAYRADGRTNYFSDDDNDEEDEPTRDIHRDRRFHRFATWTTTTSARSFTFASVPFRRTFTGATTATVLPWYLKLKSYILPSGVTSSELEHFVPNYRWSPIISGVLIPFAILLEIPGLTERWYIQTLNNKTVQTRPNPVLLDVGMALSIACALIANICLILRFLEHRIKLVTVLCILFLTLHDIINICAVTIFGVEHRNNDGFTYGQAFWMTLCSTIASTITNVGLIYDLARTPDFTNSGSGLTRKQRALVIIEIILLLYVAFGAAINSILLHLSYIDGLYFTVVSIETIGFGDIKPNGTGSRVFICFYIAFGILNIGLFVAMCRETIFEGLELGYRKRVLNMRQRRHEVRRYRRWEKRWRRAVEWRLKKNGQPVWVPNSLIQHDSPRFVGLRGLDGSSQRSWASRMWLALGCGGRAEADFIPFSVIGHPRGKHLNIHALSDAQLESAALEAGVPLSKFIVRHCGPAQSPPSTDAVPTPAIPNGIHSNAIAAHMGAPHTLGGSSAWPSHPQTPTHAQVGRMAAMVTKVAVSFVEKYGTSAEAEPDGGEGPEEIDLQTDSQQTPAQMQASVQSASEKREDVGGETDSGYEQSPLRDKAPEDNEGAVHIEMGDEEAEPEQEQEAEEQEDLDAEHRKVLSLLDIRRFARVPKWVRDLAHGTGRQPTPFSYDRFSENLKKEERRANYAKLTVAWLFFLIFWFVGSGIFCATEGWSYGIAMYFCFVAFTTTGYGDYSPQTPAGRSIFVVWALFGVATLTILVSVIQEAGSSRYKDVLHSRVFEKAVKKYRKKEAKEAAEMPHTPAGLQTAYLNASMNVLYGGANGVPNGRGVTNGNGNGNINGNGDSNTYPSTPVGGAIPSPFEAIAARLGKSQEVAQQELEALPEQIIMHARAFHDYMEYFVGNKYGSIHLQGDTVPSLVPDELKMLLDDITQEEGTSERVKREILQDNEARNVLFALSVERALKRMIQAAEHALTKISERDTLMALHEERQKERAKRASRRSLSRSRSLSVSRSVRSIRSDHSVRSVRSDISDDEPRSGYSTAEEGLSPISPVRATEFAPPKHPTTMHSFDRSVRHDSMSRSHARARSVSLVPVRLGSRQDTHMSVHVAAEQMASEHRTSRQDTPVPETAEIITPE</sequence>
<evidence type="ECO:0000256" key="9">
    <source>
        <dbReference type="SAM" id="MobiDB-lite"/>
    </source>
</evidence>
<dbReference type="PANTHER" id="PTHR11003">
    <property type="entry name" value="POTASSIUM CHANNEL, SUBFAMILY K"/>
    <property type="match status" value="1"/>
</dbReference>
<evidence type="ECO:0000259" key="12">
    <source>
        <dbReference type="Pfam" id="PF07885"/>
    </source>
</evidence>
<keyword evidence="5 8" id="KW-0406">Ion transport</keyword>
<comment type="similarity">
    <text evidence="8">Belongs to the two pore domain potassium channel (TC 1.A.1.8) family.</text>
</comment>
<dbReference type="EMBL" id="BFAD01000011">
    <property type="protein sequence ID" value="GBE87357.1"/>
    <property type="molecule type" value="Genomic_DNA"/>
</dbReference>
<gene>
    <name evidence="13" type="ORF">SCP_1100320</name>
</gene>
<evidence type="ECO:0000256" key="7">
    <source>
        <dbReference type="ARBA" id="ARBA00023303"/>
    </source>
</evidence>
<feature type="compositionally biased region" description="Basic and acidic residues" evidence="9">
    <location>
        <begin position="1133"/>
        <end position="1144"/>
    </location>
</feature>
<dbReference type="RefSeq" id="XP_027618270.1">
    <property type="nucleotide sequence ID" value="XM_027762469.1"/>
</dbReference>
<feature type="transmembrane region" description="Helical" evidence="10">
    <location>
        <begin position="206"/>
        <end position="231"/>
    </location>
</feature>
<feature type="compositionally biased region" description="Basic and acidic residues" evidence="9">
    <location>
        <begin position="1082"/>
        <end position="1101"/>
    </location>
</feature>
<evidence type="ECO:0000313" key="14">
    <source>
        <dbReference type="Proteomes" id="UP000287166"/>
    </source>
</evidence>
<evidence type="ECO:0000256" key="6">
    <source>
        <dbReference type="ARBA" id="ARBA00023136"/>
    </source>
</evidence>
<dbReference type="SUPFAM" id="SSF81324">
    <property type="entry name" value="Voltage-gated potassium channels"/>
    <property type="match status" value="2"/>
</dbReference>
<dbReference type="GO" id="GO:0022841">
    <property type="term" value="F:potassium ion leak channel activity"/>
    <property type="evidence" value="ECO:0007669"/>
    <property type="project" value="TreeGrafter"/>
</dbReference>
<feature type="region of interest" description="Disordered" evidence="9">
    <location>
        <begin position="17"/>
        <end position="49"/>
    </location>
</feature>
<feature type="domain" description="Potassium channel" evidence="12">
    <location>
        <begin position="322"/>
        <end position="395"/>
    </location>
</feature>
<evidence type="ECO:0000313" key="13">
    <source>
        <dbReference type="EMBL" id="GBE87357.1"/>
    </source>
</evidence>
<feature type="compositionally biased region" description="Polar residues" evidence="9">
    <location>
        <begin position="623"/>
        <end position="640"/>
    </location>
</feature>
<comment type="subcellular location">
    <subcellularLocation>
        <location evidence="1">Membrane</location>
        <topology evidence="1">Multi-pass membrane protein</topology>
    </subcellularLocation>
</comment>
<reference evidence="13 14" key="1">
    <citation type="journal article" date="2018" name="Sci. Rep.">
        <title>Genome sequence of the cauliflower mushroom Sparassis crispa (Hanabiratake) and its association with beneficial usage.</title>
        <authorList>
            <person name="Kiyama R."/>
            <person name="Furutani Y."/>
            <person name="Kawaguchi K."/>
            <person name="Nakanishi T."/>
        </authorList>
    </citation>
    <scope>NUCLEOTIDE SEQUENCE [LARGE SCALE GENOMIC DNA]</scope>
</reference>
<feature type="transmembrane region" description="Helical" evidence="10">
    <location>
        <begin position="274"/>
        <end position="295"/>
    </location>
</feature>
<dbReference type="Proteomes" id="UP000287166">
    <property type="component" value="Unassembled WGS sequence"/>
</dbReference>
<feature type="region of interest" description="Disordered" evidence="9">
    <location>
        <begin position="68"/>
        <end position="92"/>
    </location>
</feature>
<accession>A0A401GYW3</accession>
<feature type="region of interest" description="Disordered" evidence="9">
    <location>
        <begin position="605"/>
        <end position="667"/>
    </location>
</feature>
<evidence type="ECO:0000256" key="3">
    <source>
        <dbReference type="ARBA" id="ARBA00022692"/>
    </source>
</evidence>
<feature type="transmembrane region" description="Helical" evidence="10">
    <location>
        <begin position="316"/>
        <end position="339"/>
    </location>
</feature>
<dbReference type="Gene3D" id="1.10.287.70">
    <property type="match status" value="2"/>
</dbReference>
<keyword evidence="11" id="KW-0732">Signal</keyword>
<feature type="transmembrane region" description="Helical" evidence="10">
    <location>
        <begin position="808"/>
        <end position="827"/>
    </location>
</feature>
<dbReference type="PRINTS" id="PR01333">
    <property type="entry name" value="2POREKCHANEL"/>
</dbReference>
<keyword evidence="3 8" id="KW-0812">Transmembrane</keyword>
<keyword evidence="2 8" id="KW-0813">Transport</keyword>
<proteinExistence type="inferred from homology"/>
<protein>
    <recommendedName>
        <fullName evidence="12">Potassium channel domain-containing protein</fullName>
    </recommendedName>
</protein>
<feature type="transmembrane region" description="Helical" evidence="10">
    <location>
        <begin position="238"/>
        <end position="262"/>
    </location>
</feature>
<dbReference type="GO" id="GO:0030322">
    <property type="term" value="P:stabilization of membrane potential"/>
    <property type="evidence" value="ECO:0007669"/>
    <property type="project" value="TreeGrafter"/>
</dbReference>
<evidence type="ECO:0000256" key="10">
    <source>
        <dbReference type="SAM" id="Phobius"/>
    </source>
</evidence>
<keyword evidence="7 8" id="KW-0407">Ion channel</keyword>